<feature type="compositionally biased region" description="Polar residues" evidence="1">
    <location>
        <begin position="323"/>
        <end position="339"/>
    </location>
</feature>
<organism evidence="2 3">
    <name type="scientific">Lentinula aff. detonsa</name>
    <dbReference type="NCBI Taxonomy" id="2804958"/>
    <lineage>
        <taxon>Eukaryota</taxon>
        <taxon>Fungi</taxon>
        <taxon>Dikarya</taxon>
        <taxon>Basidiomycota</taxon>
        <taxon>Agaricomycotina</taxon>
        <taxon>Agaricomycetes</taxon>
        <taxon>Agaricomycetidae</taxon>
        <taxon>Agaricales</taxon>
        <taxon>Marasmiineae</taxon>
        <taxon>Omphalotaceae</taxon>
        <taxon>Lentinula</taxon>
    </lineage>
</organism>
<evidence type="ECO:0000256" key="1">
    <source>
        <dbReference type="SAM" id="MobiDB-lite"/>
    </source>
</evidence>
<reference evidence="2" key="1">
    <citation type="submission" date="2022-08" db="EMBL/GenBank/DDBJ databases">
        <authorList>
            <consortium name="DOE Joint Genome Institute"/>
            <person name="Min B."/>
            <person name="Riley R."/>
            <person name="Sierra-Patev S."/>
            <person name="Naranjo-Ortiz M."/>
            <person name="Looney B."/>
            <person name="Konkel Z."/>
            <person name="Slot J.C."/>
            <person name="Sakamoto Y."/>
            <person name="Steenwyk J.L."/>
            <person name="Rokas A."/>
            <person name="Carro J."/>
            <person name="Camarero S."/>
            <person name="Ferreira P."/>
            <person name="Molpeceres G."/>
            <person name="Ruiz-Duenas F.J."/>
            <person name="Serrano A."/>
            <person name="Henrissat B."/>
            <person name="Drula E."/>
            <person name="Hughes K.W."/>
            <person name="Mata J.L."/>
            <person name="Ishikawa N.K."/>
            <person name="Vargas-Isla R."/>
            <person name="Ushijima S."/>
            <person name="Smith C.A."/>
            <person name="Ahrendt S."/>
            <person name="Andreopoulos W."/>
            <person name="He G."/>
            <person name="Labutti K."/>
            <person name="Lipzen A."/>
            <person name="Ng V."/>
            <person name="Sandor L."/>
            <person name="Barry K."/>
            <person name="Martinez A.T."/>
            <person name="Xiao Y."/>
            <person name="Gibbons J.G."/>
            <person name="Terashima K."/>
            <person name="Hibbett D.S."/>
            <person name="Grigoriev I.V."/>
        </authorList>
    </citation>
    <scope>NUCLEOTIDE SEQUENCE</scope>
    <source>
        <strain evidence="2">TFB10291</strain>
    </source>
</reference>
<gene>
    <name evidence="2" type="ORF">GGU10DRAFT_301511</name>
</gene>
<dbReference type="AlphaFoldDB" id="A0AA38NU46"/>
<comment type="caution">
    <text evidence="2">The sequence shown here is derived from an EMBL/GenBank/DDBJ whole genome shotgun (WGS) entry which is preliminary data.</text>
</comment>
<proteinExistence type="predicted"/>
<sequence length="571" mass="63331">MIPSPTLSTSCRILTVSTSLDRAVSFVQQVQTLSESDDNAQNCDNDNLMQEVQENEVGKPETLDEKAVPWTISNKYYSAQVHFLARTIKGLAPAHLKDVPAVIFIWKKGHAYKHHIQRICQDRDLNGSEPEVSLAVRIDSRQQLGATEEEFELSETDEEEFEDSAEIDGFLSSKGFEFIDIPASGGHEDEDVLAEAIPSLPRVLDALSTIMWPSMQASTKRQNRLQRSGQDQQSTSFEEDRSGDDALLDWAQNSFDQIDNIDLDIEDEANLVSTQTPVSRVVHQTRMRKEMEELRRWLEEEEPKDYSHDMEGSNVNDPWGRAASSTSSQPGMITMSPSSEEGGFSHSVLPNEDKFDDDFTVFVSAPAEGPSSSPSHPSTSPSKTRTRLESFSEEAFPSFASFGESPFTASHPFDDESLGDTSLDPLTLSGGHSGIMYHSLASASDLGETLDEEEVPVHLNSHEDQDHDKNSEDNDDGLPTQIEIRTSAQRIFGSLPSSSLSTSKKYDVISAEESNAELDRFDDDMDFDLTHMVSAIQGMKAEISEIEDMDDRRKAAARVALGLVHGLDRRG</sequence>
<dbReference type="Gene3D" id="3.40.50.11960">
    <property type="match status" value="1"/>
</dbReference>
<accession>A0AA38NU46</accession>
<keyword evidence="3" id="KW-1185">Reference proteome</keyword>
<feature type="region of interest" description="Disordered" evidence="1">
    <location>
        <begin position="364"/>
        <end position="391"/>
    </location>
</feature>
<dbReference type="Proteomes" id="UP001163798">
    <property type="component" value="Unassembled WGS sequence"/>
</dbReference>
<protein>
    <submittedName>
        <fullName evidence="2">Uncharacterized protein</fullName>
    </submittedName>
</protein>
<evidence type="ECO:0000313" key="3">
    <source>
        <dbReference type="Proteomes" id="UP001163798"/>
    </source>
</evidence>
<feature type="region of interest" description="Disordered" evidence="1">
    <location>
        <begin position="305"/>
        <end position="350"/>
    </location>
</feature>
<feature type="compositionally biased region" description="Low complexity" evidence="1">
    <location>
        <begin position="370"/>
        <end position="382"/>
    </location>
</feature>
<name>A0AA38NU46_9AGAR</name>
<dbReference type="EMBL" id="MU793244">
    <property type="protein sequence ID" value="KAJ3791199.1"/>
    <property type="molecule type" value="Genomic_DNA"/>
</dbReference>
<evidence type="ECO:0000313" key="2">
    <source>
        <dbReference type="EMBL" id="KAJ3791199.1"/>
    </source>
</evidence>
<feature type="region of interest" description="Disordered" evidence="1">
    <location>
        <begin position="218"/>
        <end position="242"/>
    </location>
</feature>
<feature type="compositionally biased region" description="Polar residues" evidence="1">
    <location>
        <begin position="218"/>
        <end position="236"/>
    </location>
</feature>